<accession>A0ABQ9GSX8</accession>
<proteinExistence type="predicted"/>
<evidence type="ECO:0000313" key="1">
    <source>
        <dbReference type="EMBL" id="KAJ8875128.1"/>
    </source>
</evidence>
<gene>
    <name evidence="1" type="ORF">PR048_023021</name>
</gene>
<comment type="caution">
    <text evidence="1">The sequence shown here is derived from an EMBL/GenBank/DDBJ whole genome shotgun (WGS) entry which is preliminary data.</text>
</comment>
<protein>
    <submittedName>
        <fullName evidence="1">Uncharacterized protein</fullName>
    </submittedName>
</protein>
<keyword evidence="2" id="KW-1185">Reference proteome</keyword>
<organism evidence="1 2">
    <name type="scientific">Dryococelus australis</name>
    <dbReference type="NCBI Taxonomy" id="614101"/>
    <lineage>
        <taxon>Eukaryota</taxon>
        <taxon>Metazoa</taxon>
        <taxon>Ecdysozoa</taxon>
        <taxon>Arthropoda</taxon>
        <taxon>Hexapoda</taxon>
        <taxon>Insecta</taxon>
        <taxon>Pterygota</taxon>
        <taxon>Neoptera</taxon>
        <taxon>Polyneoptera</taxon>
        <taxon>Phasmatodea</taxon>
        <taxon>Verophasmatodea</taxon>
        <taxon>Anareolatae</taxon>
        <taxon>Phasmatidae</taxon>
        <taxon>Eurycanthinae</taxon>
        <taxon>Dryococelus</taxon>
    </lineage>
</organism>
<dbReference type="EMBL" id="JARBHB010000009">
    <property type="protein sequence ID" value="KAJ8875128.1"/>
    <property type="molecule type" value="Genomic_DNA"/>
</dbReference>
<evidence type="ECO:0000313" key="2">
    <source>
        <dbReference type="Proteomes" id="UP001159363"/>
    </source>
</evidence>
<reference evidence="1 2" key="1">
    <citation type="submission" date="2023-02" db="EMBL/GenBank/DDBJ databases">
        <title>LHISI_Scaffold_Assembly.</title>
        <authorList>
            <person name="Stuart O.P."/>
            <person name="Cleave R."/>
            <person name="Magrath M.J.L."/>
            <person name="Mikheyev A.S."/>
        </authorList>
    </citation>
    <scope>NUCLEOTIDE SEQUENCE [LARGE SCALE GENOMIC DNA]</scope>
    <source>
        <strain evidence="1">Daus_M_001</strain>
        <tissue evidence="1">Leg muscle</tissue>
    </source>
</reference>
<name>A0ABQ9GSX8_9NEOP</name>
<dbReference type="Proteomes" id="UP001159363">
    <property type="component" value="Chromosome 8"/>
</dbReference>
<sequence>MRAVLVSRVGERRTAFSLMTGRDVHEQGVPRVQQIGFLTVKRPRTPSADSLSRTAPTINIPEVVYLVVIMASLTQPSFRNLRQLCDGFCLRIPIEMNGCAAHFLDSSVRYAMRHNLFRSIIAAIKYINGNVRFYSYEQGATVAERLACSPPNQSRPGHSGFSHVGIVPDGAVGVRVFSGISSFPRYFILPPLHRLSKPRC</sequence>